<accession>A0A1T5LBT3</accession>
<organism evidence="2 3">
    <name type="scientific">Maledivibacter halophilus</name>
    <dbReference type="NCBI Taxonomy" id="36842"/>
    <lineage>
        <taxon>Bacteria</taxon>
        <taxon>Bacillati</taxon>
        <taxon>Bacillota</taxon>
        <taxon>Clostridia</taxon>
        <taxon>Peptostreptococcales</taxon>
        <taxon>Caminicellaceae</taxon>
        <taxon>Maledivibacter</taxon>
    </lineage>
</organism>
<dbReference type="GO" id="GO:0016787">
    <property type="term" value="F:hydrolase activity"/>
    <property type="evidence" value="ECO:0007669"/>
    <property type="project" value="UniProtKB-KW"/>
</dbReference>
<evidence type="ECO:0000313" key="3">
    <source>
        <dbReference type="Proteomes" id="UP000190285"/>
    </source>
</evidence>
<dbReference type="RefSeq" id="WP_079492301.1">
    <property type="nucleotide sequence ID" value="NZ_FUZT01000006.1"/>
</dbReference>
<dbReference type="Proteomes" id="UP000190285">
    <property type="component" value="Unassembled WGS sequence"/>
</dbReference>
<dbReference type="EMBL" id="FUZT01000006">
    <property type="protein sequence ID" value="SKC73507.1"/>
    <property type="molecule type" value="Genomic_DNA"/>
</dbReference>
<dbReference type="Pfam" id="PF00561">
    <property type="entry name" value="Abhydrolase_1"/>
    <property type="match status" value="1"/>
</dbReference>
<dbReference type="SUPFAM" id="SSF53474">
    <property type="entry name" value="alpha/beta-Hydrolases"/>
    <property type="match status" value="1"/>
</dbReference>
<dbReference type="InterPro" id="IPR000073">
    <property type="entry name" value="AB_hydrolase_1"/>
</dbReference>
<keyword evidence="2" id="KW-0378">Hydrolase</keyword>
<evidence type="ECO:0000313" key="2">
    <source>
        <dbReference type="EMBL" id="SKC73507.1"/>
    </source>
</evidence>
<dbReference type="STRING" id="36842.SAMN02194393_02737"/>
<evidence type="ECO:0000259" key="1">
    <source>
        <dbReference type="Pfam" id="PF00561"/>
    </source>
</evidence>
<reference evidence="2 3" key="1">
    <citation type="submission" date="2017-02" db="EMBL/GenBank/DDBJ databases">
        <authorList>
            <person name="Peterson S.W."/>
        </authorList>
    </citation>
    <scope>NUCLEOTIDE SEQUENCE [LARGE SCALE GENOMIC DNA]</scope>
    <source>
        <strain evidence="2 3">M1</strain>
    </source>
</reference>
<dbReference type="OrthoDB" id="9812921at2"/>
<dbReference type="AlphaFoldDB" id="A0A1T5LBT3"/>
<dbReference type="Gene3D" id="3.40.50.1820">
    <property type="entry name" value="alpha/beta hydrolase"/>
    <property type="match status" value="1"/>
</dbReference>
<feature type="domain" description="AB hydrolase-1" evidence="1">
    <location>
        <begin position="134"/>
        <end position="230"/>
    </location>
</feature>
<protein>
    <submittedName>
        <fullName evidence="2">Lysophospholipase, alpha-beta hydrolase superfamily</fullName>
    </submittedName>
</protein>
<dbReference type="InterPro" id="IPR029058">
    <property type="entry name" value="AB_hydrolase_fold"/>
</dbReference>
<proteinExistence type="predicted"/>
<sequence>MSFKFPVGYHSFNDNNLLNFQLNRWYSTGFLGYDELKEVGERINSFESAKKVFKELGEEAINNNQWLVGATYLRGAEFFALGRDPEKNKLYDTCMKAYCKAYEDEPILYEKVPYDKGYLPIMRIMTDQPSKGWIVLHGGYDSFIQELYPFCKTFVNKGYDVIMFEGPGQGGALNEYDMVLTHEWEKPVSKILDHYAIDDVTLIGISLGGYLAARAAAFEKRIGRVVLYDIIYDFYNAFLCKFPKHLQILIRCFLPFKESYFWRKAEEKVADNLFLHWLILQGYHTFGVHSIWQYINSMKKYHTKKISKYIDQDVLLLAGEEDIYTSFFDKQKKALTHAKSVTGRIFTKNEYASHHCQIGNIGLALDYILDWIERKR</sequence>
<keyword evidence="3" id="KW-1185">Reference proteome</keyword>
<name>A0A1T5LBT3_9FIRM</name>
<gene>
    <name evidence="2" type="ORF">SAMN02194393_02737</name>
</gene>